<proteinExistence type="predicted"/>
<protein>
    <recommendedName>
        <fullName evidence="3">F-box domain-containing protein</fullName>
    </recommendedName>
</protein>
<organism evidence="1 2">
    <name type="scientific">Heterobasidion irregulare (strain TC 32-1)</name>
    <dbReference type="NCBI Taxonomy" id="747525"/>
    <lineage>
        <taxon>Eukaryota</taxon>
        <taxon>Fungi</taxon>
        <taxon>Dikarya</taxon>
        <taxon>Basidiomycota</taxon>
        <taxon>Agaricomycotina</taxon>
        <taxon>Agaricomycetes</taxon>
        <taxon>Russulales</taxon>
        <taxon>Bondarzewiaceae</taxon>
        <taxon>Heterobasidion</taxon>
        <taxon>Heterobasidion annosum species complex</taxon>
    </lineage>
</organism>
<sequence>MDALRSQIYWLKTRENTSPIDRLPVEILIEIFVYCAHETALTPIILGRICRRWEEITNFSPRIFQWIVLDDSQVTTERSTGLSQTFLLRSRSLQFDVDISISNRDNVLPFLSPFLPHLNRWRSCTIEGNRVEHVHFREFWTAGTGEPRLEQLDISVDPGQQALVGGQVSTEDQIIFHTFKSHPTPLKSNLLFMDVSLSRLPLALFEPLRFVSLFIQEKPTSPFVLKIHPIDFLQFLTACPVLEFLSFTGSMFQAAIRPEDFERPPPVPFLPRLRSLVLHSTLCTRTILSYIDTPNLKELYLEHLNVDFSFPIYNLYSSHGDSDDEGDFSQSPYSDHATGMGLRSLFQRCDPPLRVLEMDYADMRTKDFRWLFERASSLEEFRIVASDMADCVVQMLSPWTTPCGTPRYRCSVALPQLKSLELYNCQRLSGKAIVSALRSRVVATDDAVGRGVFDGSSMDDVAIVGCANFINDHEIELSDALGDRLRFN</sequence>
<dbReference type="STRING" id="747525.W4K8T2"/>
<accession>W4K8T2</accession>
<dbReference type="Proteomes" id="UP000030671">
    <property type="component" value="Unassembled WGS sequence"/>
</dbReference>
<dbReference type="AlphaFoldDB" id="W4K8T2"/>
<name>W4K8T2_HETIT</name>
<dbReference type="SUPFAM" id="SSF52047">
    <property type="entry name" value="RNI-like"/>
    <property type="match status" value="1"/>
</dbReference>
<evidence type="ECO:0000313" key="2">
    <source>
        <dbReference type="Proteomes" id="UP000030671"/>
    </source>
</evidence>
<dbReference type="eggNOG" id="ENOG502SJ3J">
    <property type="taxonomic scope" value="Eukaryota"/>
</dbReference>
<dbReference type="OrthoDB" id="3359674at2759"/>
<dbReference type="HOGENOM" id="CLU_573713_0_0_1"/>
<dbReference type="SUPFAM" id="SSF81383">
    <property type="entry name" value="F-box domain"/>
    <property type="match status" value="1"/>
</dbReference>
<dbReference type="RefSeq" id="XP_009546365.1">
    <property type="nucleotide sequence ID" value="XM_009548070.1"/>
</dbReference>
<evidence type="ECO:0008006" key="3">
    <source>
        <dbReference type="Google" id="ProtNLM"/>
    </source>
</evidence>
<keyword evidence="2" id="KW-1185">Reference proteome</keyword>
<evidence type="ECO:0000313" key="1">
    <source>
        <dbReference type="EMBL" id="ETW81755.1"/>
    </source>
</evidence>
<dbReference type="EMBL" id="KI925458">
    <property type="protein sequence ID" value="ETW81755.1"/>
    <property type="molecule type" value="Genomic_DNA"/>
</dbReference>
<dbReference type="GeneID" id="20670441"/>
<dbReference type="InParanoid" id="W4K8T2"/>
<dbReference type="InterPro" id="IPR036047">
    <property type="entry name" value="F-box-like_dom_sf"/>
</dbReference>
<dbReference type="KEGG" id="hir:HETIRDRAFT_317718"/>
<dbReference type="Gene3D" id="3.80.10.10">
    <property type="entry name" value="Ribonuclease Inhibitor"/>
    <property type="match status" value="1"/>
</dbReference>
<dbReference type="InterPro" id="IPR032675">
    <property type="entry name" value="LRR_dom_sf"/>
</dbReference>
<gene>
    <name evidence="1" type="ORF">HETIRDRAFT_317718</name>
</gene>
<reference evidence="1 2" key="1">
    <citation type="journal article" date="2012" name="New Phytol.">
        <title>Insight into trade-off between wood decay and parasitism from the genome of a fungal forest pathogen.</title>
        <authorList>
            <person name="Olson A."/>
            <person name="Aerts A."/>
            <person name="Asiegbu F."/>
            <person name="Belbahri L."/>
            <person name="Bouzid O."/>
            <person name="Broberg A."/>
            <person name="Canback B."/>
            <person name="Coutinho P.M."/>
            <person name="Cullen D."/>
            <person name="Dalman K."/>
            <person name="Deflorio G."/>
            <person name="van Diepen L.T."/>
            <person name="Dunand C."/>
            <person name="Duplessis S."/>
            <person name="Durling M."/>
            <person name="Gonthier P."/>
            <person name="Grimwood J."/>
            <person name="Fossdal C.G."/>
            <person name="Hansson D."/>
            <person name="Henrissat B."/>
            <person name="Hietala A."/>
            <person name="Himmelstrand K."/>
            <person name="Hoffmeister D."/>
            <person name="Hogberg N."/>
            <person name="James T.Y."/>
            <person name="Karlsson M."/>
            <person name="Kohler A."/>
            <person name="Kues U."/>
            <person name="Lee Y.H."/>
            <person name="Lin Y.C."/>
            <person name="Lind M."/>
            <person name="Lindquist E."/>
            <person name="Lombard V."/>
            <person name="Lucas S."/>
            <person name="Lunden K."/>
            <person name="Morin E."/>
            <person name="Murat C."/>
            <person name="Park J."/>
            <person name="Raffaello T."/>
            <person name="Rouze P."/>
            <person name="Salamov A."/>
            <person name="Schmutz J."/>
            <person name="Solheim H."/>
            <person name="Stahlberg J."/>
            <person name="Velez H."/>
            <person name="de Vries R.P."/>
            <person name="Wiebenga A."/>
            <person name="Woodward S."/>
            <person name="Yakovlev I."/>
            <person name="Garbelotto M."/>
            <person name="Martin F."/>
            <person name="Grigoriev I.V."/>
            <person name="Stenlid J."/>
        </authorList>
    </citation>
    <scope>NUCLEOTIDE SEQUENCE [LARGE SCALE GENOMIC DNA]</scope>
    <source>
        <strain evidence="1 2">TC 32-1</strain>
    </source>
</reference>